<protein>
    <submittedName>
        <fullName evidence="7">Cysteine-rich receptor-like protein kinase 10</fullName>
    </submittedName>
</protein>
<dbReference type="InterPro" id="IPR011009">
    <property type="entry name" value="Kinase-like_dom_sf"/>
</dbReference>
<accession>A0AAV9DPS6</accession>
<sequence length="74" mass="7965">MPPEYAVGGQYSMKSDVFSFGVLVLEIIMGRKNSSFADSESGSSIGSYSGQRLFEGAGIEMHSIGLVMHSKQRS</sequence>
<evidence type="ECO:0000256" key="5">
    <source>
        <dbReference type="ARBA" id="ARBA00022840"/>
    </source>
</evidence>
<organism evidence="7 8">
    <name type="scientific">Acorus calamus</name>
    <name type="common">Sweet flag</name>
    <dbReference type="NCBI Taxonomy" id="4465"/>
    <lineage>
        <taxon>Eukaryota</taxon>
        <taxon>Viridiplantae</taxon>
        <taxon>Streptophyta</taxon>
        <taxon>Embryophyta</taxon>
        <taxon>Tracheophyta</taxon>
        <taxon>Spermatophyta</taxon>
        <taxon>Magnoliopsida</taxon>
        <taxon>Liliopsida</taxon>
        <taxon>Acoraceae</taxon>
        <taxon>Acorus</taxon>
    </lineage>
</organism>
<evidence type="ECO:0000259" key="6">
    <source>
        <dbReference type="Pfam" id="PF07714"/>
    </source>
</evidence>
<dbReference type="GO" id="GO:0005524">
    <property type="term" value="F:ATP binding"/>
    <property type="evidence" value="ECO:0007669"/>
    <property type="project" value="UniProtKB-KW"/>
</dbReference>
<reference evidence="7" key="1">
    <citation type="journal article" date="2023" name="Nat. Commun.">
        <title>Diploid and tetraploid genomes of Acorus and the evolution of monocots.</title>
        <authorList>
            <person name="Ma L."/>
            <person name="Liu K.W."/>
            <person name="Li Z."/>
            <person name="Hsiao Y.Y."/>
            <person name="Qi Y."/>
            <person name="Fu T."/>
            <person name="Tang G.D."/>
            <person name="Zhang D."/>
            <person name="Sun W.H."/>
            <person name="Liu D.K."/>
            <person name="Li Y."/>
            <person name="Chen G.Z."/>
            <person name="Liu X.D."/>
            <person name="Liao X.Y."/>
            <person name="Jiang Y.T."/>
            <person name="Yu X."/>
            <person name="Hao Y."/>
            <person name="Huang J."/>
            <person name="Zhao X.W."/>
            <person name="Ke S."/>
            <person name="Chen Y.Y."/>
            <person name="Wu W.L."/>
            <person name="Hsu J.L."/>
            <person name="Lin Y.F."/>
            <person name="Huang M.D."/>
            <person name="Li C.Y."/>
            <person name="Huang L."/>
            <person name="Wang Z.W."/>
            <person name="Zhao X."/>
            <person name="Zhong W.Y."/>
            <person name="Peng D.H."/>
            <person name="Ahmad S."/>
            <person name="Lan S."/>
            <person name="Zhang J.S."/>
            <person name="Tsai W.C."/>
            <person name="Van de Peer Y."/>
            <person name="Liu Z.J."/>
        </authorList>
    </citation>
    <scope>NUCLEOTIDE SEQUENCE</scope>
    <source>
        <strain evidence="7">CP</strain>
    </source>
</reference>
<keyword evidence="5" id="KW-0067">ATP-binding</keyword>
<keyword evidence="4 7" id="KW-0418">Kinase</keyword>
<dbReference type="Gene3D" id="1.10.510.10">
    <property type="entry name" value="Transferase(Phosphotransferase) domain 1"/>
    <property type="match status" value="1"/>
</dbReference>
<gene>
    <name evidence="7" type="primary">CRK10</name>
    <name evidence="7" type="ORF">QJS10_CPB11g01176</name>
</gene>
<dbReference type="PANTHER" id="PTHR27002">
    <property type="entry name" value="RECEPTOR-LIKE SERINE/THREONINE-PROTEIN KINASE SD1-8"/>
    <property type="match status" value="1"/>
</dbReference>
<dbReference type="GO" id="GO:0005886">
    <property type="term" value="C:plasma membrane"/>
    <property type="evidence" value="ECO:0007669"/>
    <property type="project" value="TreeGrafter"/>
</dbReference>
<evidence type="ECO:0000256" key="3">
    <source>
        <dbReference type="ARBA" id="ARBA00022741"/>
    </source>
</evidence>
<keyword evidence="3" id="KW-0547">Nucleotide-binding</keyword>
<name>A0AAV9DPS6_ACOCL</name>
<dbReference type="GO" id="GO:0004674">
    <property type="term" value="F:protein serine/threonine kinase activity"/>
    <property type="evidence" value="ECO:0007669"/>
    <property type="project" value="UniProtKB-KW"/>
</dbReference>
<feature type="domain" description="Serine-threonine/tyrosine-protein kinase catalytic" evidence="6">
    <location>
        <begin position="1"/>
        <end position="32"/>
    </location>
</feature>
<keyword evidence="2" id="KW-0808">Transferase</keyword>
<dbReference type="AlphaFoldDB" id="A0AAV9DPS6"/>
<dbReference type="EMBL" id="JAUJYO010000011">
    <property type="protein sequence ID" value="KAK1303140.1"/>
    <property type="molecule type" value="Genomic_DNA"/>
</dbReference>
<proteinExistence type="predicted"/>
<evidence type="ECO:0000256" key="1">
    <source>
        <dbReference type="ARBA" id="ARBA00022527"/>
    </source>
</evidence>
<evidence type="ECO:0000313" key="7">
    <source>
        <dbReference type="EMBL" id="KAK1303140.1"/>
    </source>
</evidence>
<dbReference type="Pfam" id="PF07714">
    <property type="entry name" value="PK_Tyr_Ser-Thr"/>
    <property type="match status" value="1"/>
</dbReference>
<keyword evidence="8" id="KW-1185">Reference proteome</keyword>
<comment type="caution">
    <text evidence="7">The sequence shown here is derived from an EMBL/GenBank/DDBJ whole genome shotgun (WGS) entry which is preliminary data.</text>
</comment>
<evidence type="ECO:0000256" key="4">
    <source>
        <dbReference type="ARBA" id="ARBA00022777"/>
    </source>
</evidence>
<dbReference type="Proteomes" id="UP001180020">
    <property type="component" value="Unassembled WGS sequence"/>
</dbReference>
<keyword evidence="1" id="KW-0723">Serine/threonine-protein kinase</keyword>
<keyword evidence="7" id="KW-0675">Receptor</keyword>
<dbReference type="SUPFAM" id="SSF56112">
    <property type="entry name" value="Protein kinase-like (PK-like)"/>
    <property type="match status" value="1"/>
</dbReference>
<reference evidence="7" key="2">
    <citation type="submission" date="2023-06" db="EMBL/GenBank/DDBJ databases">
        <authorList>
            <person name="Ma L."/>
            <person name="Liu K.-W."/>
            <person name="Li Z."/>
            <person name="Hsiao Y.-Y."/>
            <person name="Qi Y."/>
            <person name="Fu T."/>
            <person name="Tang G."/>
            <person name="Zhang D."/>
            <person name="Sun W.-H."/>
            <person name="Liu D.-K."/>
            <person name="Li Y."/>
            <person name="Chen G.-Z."/>
            <person name="Liu X.-D."/>
            <person name="Liao X.-Y."/>
            <person name="Jiang Y.-T."/>
            <person name="Yu X."/>
            <person name="Hao Y."/>
            <person name="Huang J."/>
            <person name="Zhao X.-W."/>
            <person name="Ke S."/>
            <person name="Chen Y.-Y."/>
            <person name="Wu W.-L."/>
            <person name="Hsu J.-L."/>
            <person name="Lin Y.-F."/>
            <person name="Huang M.-D."/>
            <person name="Li C.-Y."/>
            <person name="Huang L."/>
            <person name="Wang Z.-W."/>
            <person name="Zhao X."/>
            <person name="Zhong W.-Y."/>
            <person name="Peng D.-H."/>
            <person name="Ahmad S."/>
            <person name="Lan S."/>
            <person name="Zhang J.-S."/>
            <person name="Tsai W.-C."/>
            <person name="Van De Peer Y."/>
            <person name="Liu Z.-J."/>
        </authorList>
    </citation>
    <scope>NUCLEOTIDE SEQUENCE</scope>
    <source>
        <strain evidence="7">CP</strain>
        <tissue evidence="7">Leaves</tissue>
    </source>
</reference>
<evidence type="ECO:0000313" key="8">
    <source>
        <dbReference type="Proteomes" id="UP001180020"/>
    </source>
</evidence>
<dbReference type="InterPro" id="IPR001245">
    <property type="entry name" value="Ser-Thr/Tyr_kinase_cat_dom"/>
</dbReference>
<dbReference type="PANTHER" id="PTHR27002:SF181">
    <property type="entry name" value="RECEPTOR-LIKE SERINE_THREONINE-PROTEIN KINASE"/>
    <property type="match status" value="1"/>
</dbReference>
<evidence type="ECO:0000256" key="2">
    <source>
        <dbReference type="ARBA" id="ARBA00022679"/>
    </source>
</evidence>